<keyword evidence="2" id="KW-1185">Reference proteome</keyword>
<evidence type="ECO:0000313" key="1">
    <source>
        <dbReference type="EMBL" id="EFO84014.1"/>
    </source>
</evidence>
<evidence type="ECO:0000313" key="2">
    <source>
        <dbReference type="Proteomes" id="UP000008281"/>
    </source>
</evidence>
<organism evidence="2">
    <name type="scientific">Caenorhabditis remanei</name>
    <name type="common">Caenorhabditis vulgaris</name>
    <dbReference type="NCBI Taxonomy" id="31234"/>
    <lineage>
        <taxon>Eukaryota</taxon>
        <taxon>Metazoa</taxon>
        <taxon>Ecdysozoa</taxon>
        <taxon>Nematoda</taxon>
        <taxon>Chromadorea</taxon>
        <taxon>Rhabditida</taxon>
        <taxon>Rhabditina</taxon>
        <taxon>Rhabditomorpha</taxon>
        <taxon>Rhabditoidea</taxon>
        <taxon>Rhabditidae</taxon>
        <taxon>Peloderinae</taxon>
        <taxon>Caenorhabditis</taxon>
    </lineage>
</organism>
<dbReference type="HOGENOM" id="CLU_1215752_0_0_1"/>
<dbReference type="AlphaFoldDB" id="E3N1Z7"/>
<accession>E3N1Z7</accession>
<proteinExistence type="predicted"/>
<sequence>MVTELSYQGVRCVLEHLGASRRIHITARSPVLQKFEKSIPFRVSYLHLNSRFSSVKNVRIEVDYDNVGFKNNGEEVCKRKIPRKRKHQQEFGYPIKTMYKYFLGGRSCILVNRLEIFERVQNMDLSDNLKIQVNQLDTDCHEFSQYLPFIDSKSFPFKKLRTAINGPEDFDHPVCSIHLTALFIPNLPRFSIPIDGNAKIIIYGVEVSDRSEDRFELLVKVVSNDVSN</sequence>
<name>E3N1Z7_CAERE</name>
<evidence type="ECO:0008006" key="3">
    <source>
        <dbReference type="Google" id="ProtNLM"/>
    </source>
</evidence>
<dbReference type="PANTHER" id="PTHR31379:SF1">
    <property type="entry name" value="F-BOX C PROTEIN-RELATED"/>
    <property type="match status" value="1"/>
</dbReference>
<protein>
    <recommendedName>
        <fullName evidence="3">DUF38 domain-containing protein</fullName>
    </recommendedName>
</protein>
<dbReference type="PANTHER" id="PTHR31379">
    <property type="entry name" value="F-BOX C PROTEIN-RELATED-RELATED"/>
    <property type="match status" value="1"/>
</dbReference>
<reference evidence="1" key="1">
    <citation type="submission" date="2007-07" db="EMBL/GenBank/DDBJ databases">
        <title>PCAP assembly of the Caenorhabditis remanei genome.</title>
        <authorList>
            <consortium name="The Caenorhabditis remanei Sequencing Consortium"/>
            <person name="Wilson R.K."/>
        </authorList>
    </citation>
    <scope>NUCLEOTIDE SEQUENCE [LARGE SCALE GENOMIC DNA]</scope>
    <source>
        <strain evidence="1">PB4641</strain>
    </source>
</reference>
<gene>
    <name evidence="1" type="ORF">CRE_17373</name>
</gene>
<dbReference type="InterPro" id="IPR021942">
    <property type="entry name" value="DUF3557"/>
</dbReference>
<dbReference type="InParanoid" id="E3N1Z7"/>
<dbReference type="EMBL" id="DS268511">
    <property type="protein sequence ID" value="EFO84014.1"/>
    <property type="molecule type" value="Genomic_DNA"/>
</dbReference>
<dbReference type="Proteomes" id="UP000008281">
    <property type="component" value="Unassembled WGS sequence"/>
</dbReference>